<dbReference type="Gene3D" id="3.30.2010.10">
    <property type="entry name" value="Metalloproteases ('zincins'), catalytic domain"/>
    <property type="match status" value="1"/>
</dbReference>
<accession>A0ABV3SC72</accession>
<proteinExistence type="inferred from homology"/>
<evidence type="ECO:0000256" key="3">
    <source>
        <dbReference type="ARBA" id="ARBA00022801"/>
    </source>
</evidence>
<evidence type="ECO:0000256" key="6">
    <source>
        <dbReference type="RuleBase" id="RU003983"/>
    </source>
</evidence>
<keyword evidence="5 6" id="KW-0482">Metalloprotease</keyword>
<dbReference type="InterPro" id="IPR051156">
    <property type="entry name" value="Mito/Outer_Membr_Metalloprot"/>
</dbReference>
<protein>
    <submittedName>
        <fullName evidence="8">M48 family metallopeptidase</fullName>
    </submittedName>
</protein>
<evidence type="ECO:0000313" key="9">
    <source>
        <dbReference type="Proteomes" id="UP001556653"/>
    </source>
</evidence>
<evidence type="ECO:0000256" key="2">
    <source>
        <dbReference type="ARBA" id="ARBA00022723"/>
    </source>
</evidence>
<gene>
    <name evidence="8" type="ORF">V6X64_06535</name>
</gene>
<feature type="domain" description="Peptidase M48" evidence="7">
    <location>
        <begin position="76"/>
        <end position="254"/>
    </location>
</feature>
<dbReference type="PROSITE" id="PS51257">
    <property type="entry name" value="PROKAR_LIPOPROTEIN"/>
    <property type="match status" value="1"/>
</dbReference>
<comment type="cofactor">
    <cofactor evidence="6">
        <name>Zn(2+)</name>
        <dbReference type="ChEBI" id="CHEBI:29105"/>
    </cofactor>
    <text evidence="6">Binds 1 zinc ion per subunit.</text>
</comment>
<evidence type="ECO:0000259" key="7">
    <source>
        <dbReference type="Pfam" id="PF01435"/>
    </source>
</evidence>
<evidence type="ECO:0000256" key="1">
    <source>
        <dbReference type="ARBA" id="ARBA00022670"/>
    </source>
</evidence>
<evidence type="ECO:0000256" key="5">
    <source>
        <dbReference type="ARBA" id="ARBA00023049"/>
    </source>
</evidence>
<dbReference type="EMBL" id="JBAKFJ010000001">
    <property type="protein sequence ID" value="MEX0386644.1"/>
    <property type="molecule type" value="Genomic_DNA"/>
</dbReference>
<dbReference type="PANTHER" id="PTHR22726">
    <property type="entry name" value="METALLOENDOPEPTIDASE OMA1"/>
    <property type="match status" value="1"/>
</dbReference>
<name>A0ABV3SC72_9GAMM</name>
<organism evidence="8 9">
    <name type="scientific">Spiribacter onubensis</name>
    <dbReference type="NCBI Taxonomy" id="3122420"/>
    <lineage>
        <taxon>Bacteria</taxon>
        <taxon>Pseudomonadati</taxon>
        <taxon>Pseudomonadota</taxon>
        <taxon>Gammaproteobacteria</taxon>
        <taxon>Chromatiales</taxon>
        <taxon>Ectothiorhodospiraceae</taxon>
        <taxon>Spiribacter</taxon>
    </lineage>
</organism>
<keyword evidence="3 6" id="KW-0378">Hydrolase</keyword>
<dbReference type="InterPro" id="IPR001915">
    <property type="entry name" value="Peptidase_M48"/>
</dbReference>
<keyword evidence="2" id="KW-0479">Metal-binding</keyword>
<dbReference type="PANTHER" id="PTHR22726:SF24">
    <property type="entry name" value="M48 FAMILY METALLOPEPTIDASE"/>
    <property type="match status" value="1"/>
</dbReference>
<dbReference type="CDD" id="cd07331">
    <property type="entry name" value="M48C_Oma1_like"/>
    <property type="match status" value="1"/>
</dbReference>
<comment type="caution">
    <text evidence="8">The sequence shown here is derived from an EMBL/GenBank/DDBJ whole genome shotgun (WGS) entry which is preliminary data.</text>
</comment>
<keyword evidence="9" id="KW-1185">Reference proteome</keyword>
<keyword evidence="1 6" id="KW-0645">Protease</keyword>
<dbReference type="Pfam" id="PF01435">
    <property type="entry name" value="Peptidase_M48"/>
    <property type="match status" value="1"/>
</dbReference>
<sequence>MTSPDRPSRRRAVRALRVTLVLALALVVAACATSPTGRSQLQFFPASQMRSMGVEAYGQMKANEPVIEQGPVVDYVECVADAIIPQVPAEYAENGWEVTVFDSEQINAFALPGGKIGVYTGLLAVAENQDQLAAVIGHEIAHVMAEHANERMSTQFATTVGLGALQVAAGDDPERQELMAVLGVGAQVGILLPFSRLHESEADEIGLDLMARSGFDPEASVALWRNMAEASGNGPPAFLSTHPSRDQRIDDLQAAMPRALYLYEQAVEAGRRPDCQRPVS</sequence>
<evidence type="ECO:0000313" key="8">
    <source>
        <dbReference type="EMBL" id="MEX0386644.1"/>
    </source>
</evidence>
<dbReference type="RefSeq" id="WP_367967851.1">
    <property type="nucleotide sequence ID" value="NZ_JBAKFJ010000001.1"/>
</dbReference>
<keyword evidence="4 6" id="KW-0862">Zinc</keyword>
<comment type="similarity">
    <text evidence="6">Belongs to the peptidase M48 family.</text>
</comment>
<evidence type="ECO:0000256" key="4">
    <source>
        <dbReference type="ARBA" id="ARBA00022833"/>
    </source>
</evidence>
<reference evidence="8 9" key="1">
    <citation type="submission" date="2024-02" db="EMBL/GenBank/DDBJ databases">
        <title>New especies of Spiribacter isolated from saline water.</title>
        <authorList>
            <person name="Leon M.J."/>
            <person name="De La Haba R."/>
            <person name="Sanchez-Porro C."/>
            <person name="Ventosa A."/>
        </authorList>
    </citation>
    <scope>NUCLEOTIDE SEQUENCE [LARGE SCALE GENOMIC DNA]</scope>
    <source>
        <strain evidence="9">ag22IC4-227</strain>
    </source>
</reference>
<dbReference type="Proteomes" id="UP001556653">
    <property type="component" value="Unassembled WGS sequence"/>
</dbReference>